<accession>A0A6C0KW74</accession>
<proteinExistence type="predicted"/>
<reference evidence="2" key="1">
    <citation type="journal article" date="2020" name="Nature">
        <title>Giant virus diversity and host interactions through global metagenomics.</title>
        <authorList>
            <person name="Schulz F."/>
            <person name="Roux S."/>
            <person name="Paez-Espino D."/>
            <person name="Jungbluth S."/>
            <person name="Walsh D.A."/>
            <person name="Denef V.J."/>
            <person name="McMahon K.D."/>
            <person name="Konstantinidis K.T."/>
            <person name="Eloe-Fadrosh E.A."/>
            <person name="Kyrpides N.C."/>
            <person name="Woyke T."/>
        </authorList>
    </citation>
    <scope>NUCLEOTIDE SEQUENCE</scope>
    <source>
        <strain evidence="2">GVMAG-S-3300013286-35</strain>
    </source>
</reference>
<organism evidence="2">
    <name type="scientific">viral metagenome</name>
    <dbReference type="NCBI Taxonomy" id="1070528"/>
    <lineage>
        <taxon>unclassified sequences</taxon>
        <taxon>metagenomes</taxon>
        <taxon>organismal metagenomes</taxon>
    </lineage>
</organism>
<dbReference type="AlphaFoldDB" id="A0A6C0KW74"/>
<name>A0A6C0KW74_9ZZZZ</name>
<sequence length="205" mass="23563">MSQRRTLKNVRNTWLEKSKRNLHKTITFGPVEERNAFLRNLKGTNVMRTIKSTKKGPYGLHVPYPTRPKGNYKYNKGLTEAAVRYRSITNQWTPPYGTTYLNSKLSKILANVHEAAAPNYNYEKMSFKVGSREDLSDEDKELLLQRLYELYGHNTNNNTNNNSNTWSVEGEVGYTPANALTWIEPPTTMPAKQSKGHPSLPTNWR</sequence>
<evidence type="ECO:0000256" key="1">
    <source>
        <dbReference type="SAM" id="MobiDB-lite"/>
    </source>
</evidence>
<dbReference type="EMBL" id="MN740992">
    <property type="protein sequence ID" value="QHU21839.1"/>
    <property type="molecule type" value="Genomic_DNA"/>
</dbReference>
<evidence type="ECO:0000313" key="2">
    <source>
        <dbReference type="EMBL" id="QHU21839.1"/>
    </source>
</evidence>
<protein>
    <submittedName>
        <fullName evidence="2">Uncharacterized protein</fullName>
    </submittedName>
</protein>
<feature type="region of interest" description="Disordered" evidence="1">
    <location>
        <begin position="186"/>
        <end position="205"/>
    </location>
</feature>